<dbReference type="GO" id="GO:0006493">
    <property type="term" value="P:protein O-linked glycosylation"/>
    <property type="evidence" value="ECO:0007669"/>
    <property type="project" value="TreeGrafter"/>
</dbReference>
<keyword evidence="7" id="KW-0812">Transmembrane</keyword>
<evidence type="ECO:0000256" key="12">
    <source>
        <dbReference type="ARBA" id="ARBA00023034"/>
    </source>
</evidence>
<evidence type="ECO:0000256" key="2">
    <source>
        <dbReference type="ARBA" id="ARBA00004323"/>
    </source>
</evidence>
<dbReference type="GO" id="GO:0000139">
    <property type="term" value="C:Golgi membrane"/>
    <property type="evidence" value="ECO:0007669"/>
    <property type="project" value="UniProtKB-SubCell"/>
</dbReference>
<dbReference type="GO" id="GO:0046872">
    <property type="term" value="F:metal ion binding"/>
    <property type="evidence" value="ECO:0007669"/>
    <property type="project" value="UniProtKB-KW"/>
</dbReference>
<keyword evidence="12 16" id="KW-0333">Golgi apparatus</keyword>
<dbReference type="AlphaFoldDB" id="A0AAE1AYH6"/>
<dbReference type="GO" id="GO:0030246">
    <property type="term" value="F:carbohydrate binding"/>
    <property type="evidence" value="ECO:0007669"/>
    <property type="project" value="UniProtKB-KW"/>
</dbReference>
<keyword evidence="5 16" id="KW-0328">Glycosyltransferase</keyword>
<feature type="compositionally biased region" description="Basic and acidic residues" evidence="17">
    <location>
        <begin position="292"/>
        <end position="303"/>
    </location>
</feature>
<evidence type="ECO:0000259" key="18">
    <source>
        <dbReference type="Pfam" id="PF00535"/>
    </source>
</evidence>
<dbReference type="FunFam" id="3.90.550.10:FF:000021">
    <property type="entry name" value="Polypeptide N-acetylgalactosaminyltransferase"/>
    <property type="match status" value="1"/>
</dbReference>
<dbReference type="Pfam" id="PF00535">
    <property type="entry name" value="Glycos_transf_2"/>
    <property type="match status" value="1"/>
</dbReference>
<sequence>MSNTSVTAGHFRCRRSRDVRVGATEVGKPGAKCPDLEDNTVPARWYWSQFTVIHAIEKLKKVCQQYHSLGVLSAAEKTIPQAAQIIVCSPDSSSKTSPQPAQIIVGSPDSSRKTISQAAQIIVGSPDSSSKTIPQAAQIIVGSPDSSRKTISQAAQIIVCSPDSSRKTIPQNGGIGPALRYIDSGPDGMGHVVRRHRDRPQGPAMDQIMLVTEPRKVITGKGAEDSGPEVGLRARGDSVGEQHNSGVDQSEEKDDVSWQKFDSDSYLSKQRLKPGQDAYARNKFNQQSSDNTKPDREVPDTRNHMCKSVHWNTDLPDTSVIITFHNEARSTLFRTIVSVFRMSPDYLIREIILVDDFSDDESDGQELEVIKKVRVLRNTKRQGLIRSRVRGAHAARGKILTFLDSHCECNQNWLEPLLQRIQEDRRNVVSPIIDVISMENFNYIAASADLKGGFDWNLVFKWDFMTSDERNRRKENPISPIRTPMIAGGLFSIDKSWFTELGEYDMNMDVWGGENLEISFRVWQCHGSLEIIPCSRVGHVFRKEHPYTFPGGSGHVFARNTKRAAAVWMDDYQKFYFAAVPSAKHVQPGDISDRLALREKLQCKPFKWFLENVYPELKVPSNQDVAFGSIKQGRQCMDTMGHFADGNLGLFPCHNAGGNQVSRA</sequence>
<accession>A0AAE1AYH6</accession>
<reference evidence="19" key="1">
    <citation type="journal article" date="2023" name="G3 (Bethesda)">
        <title>A reference genome for the long-term kleptoplast-retaining sea slug Elysia crispata morphotype clarki.</title>
        <authorList>
            <person name="Eastman K.E."/>
            <person name="Pendleton A.L."/>
            <person name="Shaikh M.A."/>
            <person name="Suttiyut T."/>
            <person name="Ogas R."/>
            <person name="Tomko P."/>
            <person name="Gavelis G."/>
            <person name="Widhalm J.R."/>
            <person name="Wisecaver J.H."/>
        </authorList>
    </citation>
    <scope>NUCLEOTIDE SEQUENCE</scope>
    <source>
        <strain evidence="19">ECLA1</strain>
    </source>
</reference>
<evidence type="ECO:0000256" key="8">
    <source>
        <dbReference type="ARBA" id="ARBA00022723"/>
    </source>
</evidence>
<evidence type="ECO:0000256" key="14">
    <source>
        <dbReference type="ARBA" id="ARBA00023157"/>
    </source>
</evidence>
<dbReference type="EMBL" id="JAWDGP010000883">
    <property type="protein sequence ID" value="KAK3796433.1"/>
    <property type="molecule type" value="Genomic_DNA"/>
</dbReference>
<dbReference type="SUPFAM" id="SSF53448">
    <property type="entry name" value="Nucleotide-diphospho-sugar transferases"/>
    <property type="match status" value="1"/>
</dbReference>
<feature type="region of interest" description="Disordered" evidence="17">
    <location>
        <begin position="281"/>
        <end position="303"/>
    </location>
</feature>
<comment type="similarity">
    <text evidence="4 16">Belongs to the glycosyltransferase 2 family. GalNAc-T subfamily.</text>
</comment>
<dbReference type="InterPro" id="IPR001173">
    <property type="entry name" value="Glyco_trans_2-like"/>
</dbReference>
<evidence type="ECO:0000256" key="5">
    <source>
        <dbReference type="ARBA" id="ARBA00022676"/>
    </source>
</evidence>
<evidence type="ECO:0000256" key="17">
    <source>
        <dbReference type="SAM" id="MobiDB-lite"/>
    </source>
</evidence>
<dbReference type="SUPFAM" id="SSF50370">
    <property type="entry name" value="Ricin B-like lectins"/>
    <property type="match status" value="1"/>
</dbReference>
<keyword evidence="10" id="KW-0735">Signal-anchor</keyword>
<keyword evidence="6 16" id="KW-0808">Transferase</keyword>
<keyword evidence="9 16" id="KW-0430">Lectin</keyword>
<dbReference type="PANTHER" id="PTHR11675:SF119">
    <property type="entry name" value="POLYPEPTIDE N-ACETYLGALACTOSAMINYLTRANSFERASE 2"/>
    <property type="match status" value="1"/>
</dbReference>
<dbReference type="InterPro" id="IPR035992">
    <property type="entry name" value="Ricin_B-like_lectins"/>
</dbReference>
<evidence type="ECO:0000256" key="7">
    <source>
        <dbReference type="ARBA" id="ARBA00022692"/>
    </source>
</evidence>
<evidence type="ECO:0000256" key="9">
    <source>
        <dbReference type="ARBA" id="ARBA00022734"/>
    </source>
</evidence>
<comment type="subcellular location">
    <subcellularLocation>
        <location evidence="2 16">Golgi apparatus membrane</location>
        <topology evidence="2 16">Single-pass type II membrane protein</topology>
    </subcellularLocation>
</comment>
<comment type="cofactor">
    <cofactor evidence="1 16">
        <name>Mn(2+)</name>
        <dbReference type="ChEBI" id="CHEBI:29035"/>
    </cofactor>
</comment>
<keyword evidence="14 16" id="KW-1015">Disulfide bond</keyword>
<keyword evidence="13" id="KW-0472">Membrane</keyword>
<gene>
    <name evidence="19" type="ORF">RRG08_026688</name>
</gene>
<evidence type="ECO:0000256" key="15">
    <source>
        <dbReference type="ARBA" id="ARBA00023211"/>
    </source>
</evidence>
<protein>
    <recommendedName>
        <fullName evidence="16">Polypeptide N-acetylgalactosaminyltransferase</fullName>
        <ecNumber evidence="16">2.4.1.-</ecNumber>
    </recommendedName>
    <alternativeName>
        <fullName evidence="16">Protein-UDP acetylgalactosaminyltransferase</fullName>
    </alternativeName>
</protein>
<keyword evidence="20" id="KW-1185">Reference proteome</keyword>
<comment type="pathway">
    <text evidence="3 16">Protein modification; protein glycosylation.</text>
</comment>
<organism evidence="19 20">
    <name type="scientific">Elysia crispata</name>
    <name type="common">lettuce slug</name>
    <dbReference type="NCBI Taxonomy" id="231223"/>
    <lineage>
        <taxon>Eukaryota</taxon>
        <taxon>Metazoa</taxon>
        <taxon>Spiralia</taxon>
        <taxon>Lophotrochozoa</taxon>
        <taxon>Mollusca</taxon>
        <taxon>Gastropoda</taxon>
        <taxon>Heterobranchia</taxon>
        <taxon>Euthyneura</taxon>
        <taxon>Panpulmonata</taxon>
        <taxon>Sacoglossa</taxon>
        <taxon>Placobranchoidea</taxon>
        <taxon>Plakobranchidae</taxon>
        <taxon>Elysia</taxon>
    </lineage>
</organism>
<dbReference type="CDD" id="cd02510">
    <property type="entry name" value="pp-GalNAc-T"/>
    <property type="match status" value="1"/>
</dbReference>
<keyword evidence="8" id="KW-0479">Metal-binding</keyword>
<dbReference type="GO" id="GO:0004653">
    <property type="term" value="F:polypeptide N-acetylgalactosaminyltransferase activity"/>
    <property type="evidence" value="ECO:0007669"/>
    <property type="project" value="TreeGrafter"/>
</dbReference>
<keyword evidence="11" id="KW-1133">Transmembrane helix</keyword>
<evidence type="ECO:0000256" key="6">
    <source>
        <dbReference type="ARBA" id="ARBA00022679"/>
    </source>
</evidence>
<evidence type="ECO:0000256" key="13">
    <source>
        <dbReference type="ARBA" id="ARBA00023136"/>
    </source>
</evidence>
<feature type="compositionally biased region" description="Polar residues" evidence="17">
    <location>
        <begin position="90"/>
        <end position="100"/>
    </location>
</feature>
<evidence type="ECO:0000313" key="20">
    <source>
        <dbReference type="Proteomes" id="UP001283361"/>
    </source>
</evidence>
<evidence type="ECO:0000256" key="11">
    <source>
        <dbReference type="ARBA" id="ARBA00022989"/>
    </source>
</evidence>
<comment type="caution">
    <text evidence="19">The sequence shown here is derived from an EMBL/GenBank/DDBJ whole genome shotgun (WGS) entry which is preliminary data.</text>
</comment>
<proteinExistence type="inferred from homology"/>
<evidence type="ECO:0000256" key="3">
    <source>
        <dbReference type="ARBA" id="ARBA00004922"/>
    </source>
</evidence>
<dbReference type="InterPro" id="IPR029044">
    <property type="entry name" value="Nucleotide-diphossugar_trans"/>
</dbReference>
<feature type="region of interest" description="Disordered" evidence="17">
    <location>
        <begin position="90"/>
        <end position="110"/>
    </location>
</feature>
<dbReference type="InterPro" id="IPR045885">
    <property type="entry name" value="GalNAc-T"/>
</dbReference>
<keyword evidence="15 16" id="KW-0464">Manganese</keyword>
<dbReference type="Proteomes" id="UP001283361">
    <property type="component" value="Unassembled WGS sequence"/>
</dbReference>
<evidence type="ECO:0000256" key="4">
    <source>
        <dbReference type="ARBA" id="ARBA00005680"/>
    </source>
</evidence>
<evidence type="ECO:0000256" key="10">
    <source>
        <dbReference type="ARBA" id="ARBA00022968"/>
    </source>
</evidence>
<dbReference type="Gene3D" id="2.80.10.50">
    <property type="match status" value="1"/>
</dbReference>
<dbReference type="Gene3D" id="3.90.550.10">
    <property type="entry name" value="Spore Coat Polysaccharide Biosynthesis Protein SpsA, Chain A"/>
    <property type="match status" value="1"/>
</dbReference>
<evidence type="ECO:0000256" key="1">
    <source>
        <dbReference type="ARBA" id="ARBA00001936"/>
    </source>
</evidence>
<evidence type="ECO:0000256" key="16">
    <source>
        <dbReference type="RuleBase" id="RU361242"/>
    </source>
</evidence>
<name>A0AAE1AYH6_9GAST</name>
<feature type="domain" description="Glycosyltransferase 2-like" evidence="18">
    <location>
        <begin position="319"/>
        <end position="496"/>
    </location>
</feature>
<dbReference type="PANTHER" id="PTHR11675">
    <property type="entry name" value="N-ACETYLGALACTOSAMINYLTRANSFERASE"/>
    <property type="match status" value="1"/>
</dbReference>
<feature type="region of interest" description="Disordered" evidence="17">
    <location>
        <begin position="211"/>
        <end position="259"/>
    </location>
</feature>
<dbReference type="EC" id="2.4.1.-" evidence="16"/>
<evidence type="ECO:0000313" key="19">
    <source>
        <dbReference type="EMBL" id="KAK3796433.1"/>
    </source>
</evidence>